<comment type="caution">
    <text evidence="1">The sequence shown here is derived from an EMBL/GenBank/DDBJ whole genome shotgun (WGS) entry which is preliminary data.</text>
</comment>
<evidence type="ECO:0000313" key="2">
    <source>
        <dbReference type="Proteomes" id="UP001556692"/>
    </source>
</evidence>
<accession>A0ABV3SNU3</accession>
<dbReference type="EMBL" id="JBDPGJ010000005">
    <property type="protein sequence ID" value="MEX0408462.1"/>
    <property type="molecule type" value="Genomic_DNA"/>
</dbReference>
<evidence type="ECO:0000313" key="1">
    <source>
        <dbReference type="EMBL" id="MEX0408462.1"/>
    </source>
</evidence>
<keyword evidence="2" id="KW-1185">Reference proteome</keyword>
<dbReference type="RefSeq" id="WP_367956326.1">
    <property type="nucleotide sequence ID" value="NZ_JBDPGJ010000005.1"/>
</dbReference>
<dbReference type="Gene3D" id="3.40.50.300">
    <property type="entry name" value="P-loop containing nucleotide triphosphate hydrolases"/>
    <property type="match status" value="1"/>
</dbReference>
<organism evidence="1 2">
    <name type="scientific">Aquibium pacificus</name>
    <dbReference type="NCBI Taxonomy" id="3153579"/>
    <lineage>
        <taxon>Bacteria</taxon>
        <taxon>Pseudomonadati</taxon>
        <taxon>Pseudomonadota</taxon>
        <taxon>Alphaproteobacteria</taxon>
        <taxon>Hyphomicrobiales</taxon>
        <taxon>Phyllobacteriaceae</taxon>
        <taxon>Aquibium</taxon>
    </lineage>
</organism>
<evidence type="ECO:0008006" key="3">
    <source>
        <dbReference type="Google" id="ProtNLM"/>
    </source>
</evidence>
<gene>
    <name evidence="1" type="ORF">ABGN05_22640</name>
</gene>
<dbReference type="Proteomes" id="UP001556692">
    <property type="component" value="Unassembled WGS sequence"/>
</dbReference>
<name>A0ABV3SNU3_9HYPH</name>
<proteinExistence type="predicted"/>
<dbReference type="InterPro" id="IPR027417">
    <property type="entry name" value="P-loop_NTPase"/>
</dbReference>
<reference evidence="1 2" key="1">
    <citation type="submission" date="2024-05" db="EMBL/GenBank/DDBJ databases">
        <authorList>
            <person name="Jiang F."/>
        </authorList>
    </citation>
    <scope>NUCLEOTIDE SEQUENCE [LARGE SCALE GENOMIC DNA]</scope>
    <source>
        <strain evidence="1 2">LZ166</strain>
    </source>
</reference>
<protein>
    <recommendedName>
        <fullName evidence="3">Sulfotransferase family protein</fullName>
    </recommendedName>
</protein>
<sequence>MNIREAEFLARHSSVRVLPEGAKVVHGHFWARKYEAVENAVRITFLREPVRRTLSHYFYWLATPAGGHSLHQHVLDTRMDIVTFARLPQMSGFYRDFFFRDVDLSTFDFVGDGDKLDEELLRLEDILGVTGPRQAENANPMSGYAQHSQDVMGNDLVMGELRDILGPEIEFFHANTTRL</sequence>